<sequence>MASRRSNPHDSDRVRTQTGSANAEHIRSGDVSEALTEVLREETRLPRISTQEAKDLEGEKSVGRVKSSSPTGSEGRDRPPKKAKTNGSDHRLGVSGEAVVAKPFHWQFSYSKDCPITEDLDSVAHLVRHFKPVGCLLPSLRNMTEHEAYVKMDVAHAKAMEAKNEFAATLEKCLQDVPRSDKLYEIKKVVRELNLGLKMAQDREHANAAQLAAAEKLGNQAASLEARLRVVCNERKSALEQVSILEAKVESSANKFSDDLRRATYDAKKVLADSYLDVLVSLKEKWEKKKAATDCEARLREVMANIDLLKEIMNNNLLASNELLRLRTKEVELGSELDVMAISDFSVRKLDLPQISEDLPEDFFANFPSAVDDVTKCSGGQFEDGEFGIEE</sequence>
<protein>
    <submittedName>
        <fullName evidence="2">Uncharacterized protein</fullName>
    </submittedName>
</protein>
<evidence type="ECO:0000313" key="3">
    <source>
        <dbReference type="Proteomes" id="UP000712600"/>
    </source>
</evidence>
<dbReference type="Pfam" id="PF07794">
    <property type="entry name" value="DUF1633"/>
    <property type="match status" value="1"/>
</dbReference>
<feature type="region of interest" description="Disordered" evidence="1">
    <location>
        <begin position="1"/>
        <end position="93"/>
    </location>
</feature>
<dbReference type="Proteomes" id="UP000712600">
    <property type="component" value="Unassembled WGS sequence"/>
</dbReference>
<dbReference type="EMBL" id="QGKX02000088">
    <property type="protein sequence ID" value="KAF3584039.1"/>
    <property type="molecule type" value="Genomic_DNA"/>
</dbReference>
<evidence type="ECO:0000256" key="1">
    <source>
        <dbReference type="SAM" id="MobiDB-lite"/>
    </source>
</evidence>
<accession>A0A8S9RVW7</accession>
<dbReference type="AlphaFoldDB" id="A0A8S9RVW7"/>
<organism evidence="2 3">
    <name type="scientific">Brassica cretica</name>
    <name type="common">Mustard</name>
    <dbReference type="NCBI Taxonomy" id="69181"/>
    <lineage>
        <taxon>Eukaryota</taxon>
        <taxon>Viridiplantae</taxon>
        <taxon>Streptophyta</taxon>
        <taxon>Embryophyta</taxon>
        <taxon>Tracheophyta</taxon>
        <taxon>Spermatophyta</taxon>
        <taxon>Magnoliopsida</taxon>
        <taxon>eudicotyledons</taxon>
        <taxon>Gunneridae</taxon>
        <taxon>Pentapetalae</taxon>
        <taxon>rosids</taxon>
        <taxon>malvids</taxon>
        <taxon>Brassicales</taxon>
        <taxon>Brassicaceae</taxon>
        <taxon>Brassiceae</taxon>
        <taxon>Brassica</taxon>
    </lineage>
</organism>
<feature type="compositionally biased region" description="Basic and acidic residues" evidence="1">
    <location>
        <begin position="52"/>
        <end position="62"/>
    </location>
</feature>
<gene>
    <name evidence="2" type="ORF">F2Q69_00030646</name>
</gene>
<proteinExistence type="predicted"/>
<evidence type="ECO:0000313" key="2">
    <source>
        <dbReference type="EMBL" id="KAF3584039.1"/>
    </source>
</evidence>
<reference evidence="2" key="1">
    <citation type="submission" date="2019-12" db="EMBL/GenBank/DDBJ databases">
        <title>Genome sequencing and annotation of Brassica cretica.</title>
        <authorList>
            <person name="Studholme D.J."/>
            <person name="Sarris P."/>
        </authorList>
    </citation>
    <scope>NUCLEOTIDE SEQUENCE</scope>
    <source>
        <strain evidence="2">PFS-109/04</strain>
        <tissue evidence="2">Leaf</tissue>
    </source>
</reference>
<dbReference type="InterPro" id="IPR012436">
    <property type="entry name" value="DUF1633"/>
</dbReference>
<comment type="caution">
    <text evidence="2">The sequence shown here is derived from an EMBL/GenBank/DDBJ whole genome shotgun (WGS) entry which is preliminary data.</text>
</comment>
<name>A0A8S9RVW7_BRACR</name>